<sequence>MSQGCPEDRAAAQPAEVELAVALQVSRELKSRRRSSSKASITKAQPLKVAREEPSGPSGGRTFRHAWRQTAGELSEADQRKAVRQALEVFRLLPPSSSYAQHRIRVLEKALQLLDKGGSDRSSEERDELQQLLSQLKL</sequence>
<accession>E1Z7R9</accession>
<dbReference type="InParanoid" id="E1Z7R9"/>
<name>E1Z7R9_CHLVA</name>
<dbReference type="RefSeq" id="XP_005850322.1">
    <property type="nucleotide sequence ID" value="XM_005850260.1"/>
</dbReference>
<evidence type="ECO:0000313" key="2">
    <source>
        <dbReference type="EMBL" id="EFN58220.1"/>
    </source>
</evidence>
<evidence type="ECO:0000256" key="1">
    <source>
        <dbReference type="SAM" id="MobiDB-lite"/>
    </source>
</evidence>
<feature type="region of interest" description="Disordered" evidence="1">
    <location>
        <begin position="27"/>
        <end position="77"/>
    </location>
</feature>
<dbReference type="GeneID" id="17357659"/>
<proteinExistence type="predicted"/>
<dbReference type="EMBL" id="GL433838">
    <property type="protein sequence ID" value="EFN58220.1"/>
    <property type="molecule type" value="Genomic_DNA"/>
</dbReference>
<feature type="region of interest" description="Disordered" evidence="1">
    <location>
        <begin position="116"/>
        <end position="138"/>
    </location>
</feature>
<organism evidence="3">
    <name type="scientific">Chlorella variabilis</name>
    <name type="common">Green alga</name>
    <dbReference type="NCBI Taxonomy" id="554065"/>
    <lineage>
        <taxon>Eukaryota</taxon>
        <taxon>Viridiplantae</taxon>
        <taxon>Chlorophyta</taxon>
        <taxon>core chlorophytes</taxon>
        <taxon>Trebouxiophyceae</taxon>
        <taxon>Chlorellales</taxon>
        <taxon>Chlorellaceae</taxon>
        <taxon>Chlorella clade</taxon>
        <taxon>Chlorella</taxon>
    </lineage>
</organism>
<evidence type="ECO:0000313" key="3">
    <source>
        <dbReference type="Proteomes" id="UP000008141"/>
    </source>
</evidence>
<gene>
    <name evidence="2" type="ORF">CHLNCDRAFT_142097</name>
</gene>
<dbReference type="OrthoDB" id="1928932at2759"/>
<protein>
    <submittedName>
        <fullName evidence="2">Expressed protein</fullName>
    </submittedName>
</protein>
<dbReference type="KEGG" id="cvr:CHLNCDRAFT_142097"/>
<dbReference type="AlphaFoldDB" id="E1Z7R9"/>
<reference evidence="2 3" key="1">
    <citation type="journal article" date="2010" name="Plant Cell">
        <title>The Chlorella variabilis NC64A genome reveals adaptation to photosymbiosis, coevolution with viruses, and cryptic sex.</title>
        <authorList>
            <person name="Blanc G."/>
            <person name="Duncan G."/>
            <person name="Agarkova I."/>
            <person name="Borodovsky M."/>
            <person name="Gurnon J."/>
            <person name="Kuo A."/>
            <person name="Lindquist E."/>
            <person name="Lucas S."/>
            <person name="Pangilinan J."/>
            <person name="Polle J."/>
            <person name="Salamov A."/>
            <person name="Terry A."/>
            <person name="Yamada T."/>
            <person name="Dunigan D.D."/>
            <person name="Grigoriev I.V."/>
            <person name="Claverie J.M."/>
            <person name="Van Etten J.L."/>
        </authorList>
    </citation>
    <scope>NUCLEOTIDE SEQUENCE [LARGE SCALE GENOMIC DNA]</scope>
    <source>
        <strain evidence="2 3">NC64A</strain>
    </source>
</reference>
<keyword evidence="3" id="KW-1185">Reference proteome</keyword>
<dbReference type="Proteomes" id="UP000008141">
    <property type="component" value="Unassembled WGS sequence"/>
</dbReference>